<accession>A0AAV6W144</accession>
<sequence>MVIIYISILHIKRSKSPSVVAGHVTASHPNHLGGAAGRNRKHIFLLLVCSGSSSQNSSEKDTPFSPHPLDSVALEMADVTVV</sequence>
<proteinExistence type="predicted"/>
<reference evidence="1 2" key="1">
    <citation type="journal article" date="2022" name="Nat. Ecol. Evol.">
        <title>A masculinizing supergene underlies an exaggerated male reproductive morph in a spider.</title>
        <authorList>
            <person name="Hendrickx F."/>
            <person name="De Corte Z."/>
            <person name="Sonet G."/>
            <person name="Van Belleghem S.M."/>
            <person name="Kostlbacher S."/>
            <person name="Vangestel C."/>
        </authorList>
    </citation>
    <scope>NUCLEOTIDE SEQUENCE [LARGE SCALE GENOMIC DNA]</scope>
    <source>
        <strain evidence="1">W744_W776</strain>
    </source>
</reference>
<name>A0AAV6W144_9ARAC</name>
<dbReference type="EMBL" id="JAFNEN010000002">
    <property type="protein sequence ID" value="KAG8201848.1"/>
    <property type="molecule type" value="Genomic_DNA"/>
</dbReference>
<keyword evidence="2" id="KW-1185">Reference proteome</keyword>
<organism evidence="1 2">
    <name type="scientific">Oedothorax gibbosus</name>
    <dbReference type="NCBI Taxonomy" id="931172"/>
    <lineage>
        <taxon>Eukaryota</taxon>
        <taxon>Metazoa</taxon>
        <taxon>Ecdysozoa</taxon>
        <taxon>Arthropoda</taxon>
        <taxon>Chelicerata</taxon>
        <taxon>Arachnida</taxon>
        <taxon>Araneae</taxon>
        <taxon>Araneomorphae</taxon>
        <taxon>Entelegynae</taxon>
        <taxon>Araneoidea</taxon>
        <taxon>Linyphiidae</taxon>
        <taxon>Erigoninae</taxon>
        <taxon>Oedothorax</taxon>
    </lineage>
</organism>
<gene>
    <name evidence="1" type="ORF">JTE90_027328</name>
</gene>
<dbReference type="AlphaFoldDB" id="A0AAV6W144"/>
<evidence type="ECO:0000313" key="1">
    <source>
        <dbReference type="EMBL" id="KAG8201848.1"/>
    </source>
</evidence>
<protein>
    <submittedName>
        <fullName evidence="1">Uncharacterized protein</fullName>
    </submittedName>
</protein>
<comment type="caution">
    <text evidence="1">The sequence shown here is derived from an EMBL/GenBank/DDBJ whole genome shotgun (WGS) entry which is preliminary data.</text>
</comment>
<evidence type="ECO:0000313" key="2">
    <source>
        <dbReference type="Proteomes" id="UP000827092"/>
    </source>
</evidence>
<dbReference type="Proteomes" id="UP000827092">
    <property type="component" value="Unassembled WGS sequence"/>
</dbReference>